<dbReference type="PANTHER" id="PTHR42718">
    <property type="entry name" value="MAJOR FACILITATOR SUPERFAMILY MULTIDRUG TRANSPORTER MFSC"/>
    <property type="match status" value="1"/>
</dbReference>
<evidence type="ECO:0000256" key="2">
    <source>
        <dbReference type="ARBA" id="ARBA00022448"/>
    </source>
</evidence>
<gene>
    <name evidence="10" type="ORF">ACFF45_05790</name>
</gene>
<feature type="transmembrane region" description="Helical" evidence="8">
    <location>
        <begin position="197"/>
        <end position="215"/>
    </location>
</feature>
<dbReference type="Gene3D" id="1.20.1720.10">
    <property type="entry name" value="Multidrug resistance protein D"/>
    <property type="match status" value="1"/>
</dbReference>
<keyword evidence="6 8" id="KW-0472">Membrane</keyword>
<dbReference type="InterPro" id="IPR011701">
    <property type="entry name" value="MFS"/>
</dbReference>
<evidence type="ECO:0000256" key="6">
    <source>
        <dbReference type="ARBA" id="ARBA00023136"/>
    </source>
</evidence>
<dbReference type="InterPro" id="IPR020846">
    <property type="entry name" value="MFS_dom"/>
</dbReference>
<keyword evidence="2" id="KW-0813">Transport</keyword>
<dbReference type="SUPFAM" id="SSF103473">
    <property type="entry name" value="MFS general substrate transporter"/>
    <property type="match status" value="1"/>
</dbReference>
<dbReference type="PANTHER" id="PTHR42718:SF46">
    <property type="entry name" value="BLR6921 PROTEIN"/>
    <property type="match status" value="1"/>
</dbReference>
<keyword evidence="11" id="KW-1185">Reference proteome</keyword>
<dbReference type="InterPro" id="IPR004638">
    <property type="entry name" value="EmrB-like"/>
</dbReference>
<dbReference type="Proteomes" id="UP001589709">
    <property type="component" value="Unassembled WGS sequence"/>
</dbReference>
<dbReference type="RefSeq" id="WP_381342754.1">
    <property type="nucleotide sequence ID" value="NZ_JBHMCY010000007.1"/>
</dbReference>
<feature type="transmembrane region" description="Helical" evidence="8">
    <location>
        <begin position="301"/>
        <end position="319"/>
    </location>
</feature>
<proteinExistence type="predicted"/>
<organism evidence="10 11">
    <name type="scientific">Streptomyces cinereospinus</name>
    <dbReference type="NCBI Taxonomy" id="285561"/>
    <lineage>
        <taxon>Bacteria</taxon>
        <taxon>Bacillati</taxon>
        <taxon>Actinomycetota</taxon>
        <taxon>Actinomycetes</taxon>
        <taxon>Kitasatosporales</taxon>
        <taxon>Streptomycetaceae</taxon>
        <taxon>Streptomyces</taxon>
    </lineage>
</organism>
<keyword evidence="7" id="KW-0046">Antibiotic resistance</keyword>
<comment type="caution">
    <text evidence="10">The sequence shown here is derived from an EMBL/GenBank/DDBJ whole genome shotgun (WGS) entry which is preliminary data.</text>
</comment>
<dbReference type="Gene3D" id="1.20.1250.20">
    <property type="entry name" value="MFS general substrate transporter like domains"/>
    <property type="match status" value="1"/>
</dbReference>
<feature type="transmembrane region" description="Helical" evidence="8">
    <location>
        <begin position="227"/>
        <end position="247"/>
    </location>
</feature>
<keyword evidence="4 8" id="KW-0812">Transmembrane</keyword>
<dbReference type="EMBL" id="JBHMCY010000007">
    <property type="protein sequence ID" value="MFB9462240.1"/>
    <property type="molecule type" value="Genomic_DNA"/>
</dbReference>
<feature type="transmembrane region" description="Helical" evidence="8">
    <location>
        <begin position="105"/>
        <end position="126"/>
    </location>
</feature>
<sequence length="488" mass="50634">MAADPHRWWSLVVIAVAQLMVVLDSTIVNIALPSAQDELGMSDGDRQWVITAYTLAFGGLLLLGGRIADLLGRKRVFVTGLIGFATASALGGAAVSPGMLFGARALQGAFAAVLAPSALSLLATAFTDPRERGKAFGIFGALAGSGSALGFIAGGLLTEYLDWRWCLYVNTPIAIVAVCGAFAVLRDRPGRAGARLDVPGALLGCGGLVALVYGFSEAESRGWADGFVLGLLTAGAALLAVFVWWQARTPEPLLPLHIVRDRDRAGSYLTMMLAIMGMFGLFLFMTYYFQVVLGYSPAWTGLAFVPLTAATVTGSLQIAGRLLQHVPPRTLMAPGMFLAACGMVMLTRLTVDSAYLTDILPGLLLIGLGMGLTYMPVFATVTAGVAPRDSGVTSATLNTSQQVGGSVGTALLNTVATTSTAGYLTAHLTDPAARAEVTREAVVHGYTVALWCAAGLMLLAALVTSLLVTARAPKHGTAGRAPVAESVG</sequence>
<feature type="transmembrane region" description="Helical" evidence="8">
    <location>
        <begin position="268"/>
        <end position="289"/>
    </location>
</feature>
<name>A0ABV5MW37_9ACTN</name>
<feature type="domain" description="Major facilitator superfamily (MFS) profile" evidence="9">
    <location>
        <begin position="10"/>
        <end position="472"/>
    </location>
</feature>
<evidence type="ECO:0000259" key="9">
    <source>
        <dbReference type="PROSITE" id="PS50850"/>
    </source>
</evidence>
<reference evidence="10 11" key="1">
    <citation type="submission" date="2024-09" db="EMBL/GenBank/DDBJ databases">
        <authorList>
            <person name="Sun Q."/>
            <person name="Mori K."/>
        </authorList>
    </citation>
    <scope>NUCLEOTIDE SEQUENCE [LARGE SCALE GENOMIC DNA]</scope>
    <source>
        <strain evidence="10 11">JCM 6917</strain>
    </source>
</reference>
<feature type="transmembrane region" description="Helical" evidence="8">
    <location>
        <begin position="363"/>
        <end position="386"/>
    </location>
</feature>
<keyword evidence="5 8" id="KW-1133">Transmembrane helix</keyword>
<evidence type="ECO:0000256" key="3">
    <source>
        <dbReference type="ARBA" id="ARBA00022475"/>
    </source>
</evidence>
<feature type="transmembrane region" description="Helical" evidence="8">
    <location>
        <begin position="138"/>
        <end position="161"/>
    </location>
</feature>
<dbReference type="PROSITE" id="PS00216">
    <property type="entry name" value="SUGAR_TRANSPORT_1"/>
    <property type="match status" value="1"/>
</dbReference>
<feature type="transmembrane region" description="Helical" evidence="8">
    <location>
        <begin position="167"/>
        <end position="185"/>
    </location>
</feature>
<dbReference type="NCBIfam" id="TIGR00711">
    <property type="entry name" value="efflux_EmrB"/>
    <property type="match status" value="1"/>
</dbReference>
<dbReference type="InterPro" id="IPR005829">
    <property type="entry name" value="Sugar_transporter_CS"/>
</dbReference>
<evidence type="ECO:0000256" key="7">
    <source>
        <dbReference type="ARBA" id="ARBA00023251"/>
    </source>
</evidence>
<evidence type="ECO:0000256" key="8">
    <source>
        <dbReference type="SAM" id="Phobius"/>
    </source>
</evidence>
<feature type="transmembrane region" description="Helical" evidence="8">
    <location>
        <begin position="12"/>
        <end position="35"/>
    </location>
</feature>
<feature type="transmembrane region" description="Helical" evidence="8">
    <location>
        <begin position="331"/>
        <end position="351"/>
    </location>
</feature>
<accession>A0ABV5MW37</accession>
<evidence type="ECO:0000313" key="10">
    <source>
        <dbReference type="EMBL" id="MFB9462240.1"/>
    </source>
</evidence>
<dbReference type="PROSITE" id="PS50850">
    <property type="entry name" value="MFS"/>
    <property type="match status" value="1"/>
</dbReference>
<dbReference type="CDD" id="cd17321">
    <property type="entry name" value="MFS_MMR_MDR_like"/>
    <property type="match status" value="1"/>
</dbReference>
<protein>
    <submittedName>
        <fullName evidence="10">MFS transporter</fullName>
    </submittedName>
</protein>
<dbReference type="Pfam" id="PF07690">
    <property type="entry name" value="MFS_1"/>
    <property type="match status" value="1"/>
</dbReference>
<feature type="transmembrane region" description="Helical" evidence="8">
    <location>
        <begin position="47"/>
        <end position="64"/>
    </location>
</feature>
<keyword evidence="3" id="KW-1003">Cell membrane</keyword>
<evidence type="ECO:0000313" key="11">
    <source>
        <dbReference type="Proteomes" id="UP001589709"/>
    </source>
</evidence>
<evidence type="ECO:0000256" key="5">
    <source>
        <dbReference type="ARBA" id="ARBA00022989"/>
    </source>
</evidence>
<dbReference type="InterPro" id="IPR036259">
    <property type="entry name" value="MFS_trans_sf"/>
</dbReference>
<feature type="transmembrane region" description="Helical" evidence="8">
    <location>
        <begin position="76"/>
        <end position="99"/>
    </location>
</feature>
<feature type="transmembrane region" description="Helical" evidence="8">
    <location>
        <begin position="448"/>
        <end position="470"/>
    </location>
</feature>
<evidence type="ECO:0000256" key="1">
    <source>
        <dbReference type="ARBA" id="ARBA00004651"/>
    </source>
</evidence>
<comment type="subcellular location">
    <subcellularLocation>
        <location evidence="1">Cell membrane</location>
        <topology evidence="1">Multi-pass membrane protein</topology>
    </subcellularLocation>
</comment>
<evidence type="ECO:0000256" key="4">
    <source>
        <dbReference type="ARBA" id="ARBA00022692"/>
    </source>
</evidence>